<evidence type="ECO:0000256" key="1">
    <source>
        <dbReference type="SAM" id="MobiDB-lite"/>
    </source>
</evidence>
<evidence type="ECO:0000313" key="3">
    <source>
        <dbReference type="Proteomes" id="UP001185927"/>
    </source>
</evidence>
<reference evidence="2 3" key="1">
    <citation type="submission" date="2023-10" db="EMBL/GenBank/DDBJ databases">
        <title>Development of a sustainable strategy for remediation of hydrocarbon-contaminated territories based on the waste exchange concept.</title>
        <authorList>
            <person name="Krivoruchko A."/>
        </authorList>
    </citation>
    <scope>NUCLEOTIDE SEQUENCE [LARGE SCALE GENOMIC DNA]</scope>
    <source>
        <strain evidence="2 3">IEGM 1203</strain>
    </source>
</reference>
<sequence>MSGYQHLDAGVNPFSEERLPADPDPFHEFDPRDYLEDWQK</sequence>
<feature type="region of interest" description="Disordered" evidence="1">
    <location>
        <begin position="1"/>
        <end position="40"/>
    </location>
</feature>
<name>A0ABU4BSI3_RHOGO</name>
<comment type="caution">
    <text evidence="2">The sequence shown here is derived from an EMBL/GenBank/DDBJ whole genome shotgun (WGS) entry which is preliminary data.</text>
</comment>
<proteinExistence type="predicted"/>
<organism evidence="2 3">
    <name type="scientific">Rhodococcus globerulus</name>
    <dbReference type="NCBI Taxonomy" id="33008"/>
    <lineage>
        <taxon>Bacteria</taxon>
        <taxon>Bacillati</taxon>
        <taxon>Actinomycetota</taxon>
        <taxon>Actinomycetes</taxon>
        <taxon>Mycobacteriales</taxon>
        <taxon>Nocardiaceae</taxon>
        <taxon>Rhodococcus</taxon>
    </lineage>
</organism>
<dbReference type="EMBL" id="JAWLKB010000004">
    <property type="protein sequence ID" value="MDV6267039.1"/>
    <property type="molecule type" value="Genomic_DNA"/>
</dbReference>
<dbReference type="Proteomes" id="UP001185927">
    <property type="component" value="Unassembled WGS sequence"/>
</dbReference>
<feature type="compositionally biased region" description="Basic and acidic residues" evidence="1">
    <location>
        <begin position="15"/>
        <end position="40"/>
    </location>
</feature>
<gene>
    <name evidence="2" type="ORF">R3Q16_10535</name>
</gene>
<accession>A0ABU4BSI3</accession>
<dbReference type="RefSeq" id="WP_317541250.1">
    <property type="nucleotide sequence ID" value="NZ_JAWLKB010000004.1"/>
</dbReference>
<protein>
    <submittedName>
        <fullName evidence="2">Uncharacterized protein</fullName>
    </submittedName>
</protein>
<evidence type="ECO:0000313" key="2">
    <source>
        <dbReference type="EMBL" id="MDV6267039.1"/>
    </source>
</evidence>
<keyword evidence="3" id="KW-1185">Reference proteome</keyword>